<dbReference type="GO" id="GO:0008270">
    <property type="term" value="F:zinc ion binding"/>
    <property type="evidence" value="ECO:0007669"/>
    <property type="project" value="UniProtKB-KW"/>
</dbReference>
<sequence>MMVDEDNTTTCSTPLDRPEDAQTQPNNEITEERGRLKSVVWNHFKKRKVDGKDKAECNYCTRLLVGGSKNGTRHLHDHLKICPRKKFKDIRDMKQNILVRDQQNVDSMASVNAYHFDQDESRKELARMIILHEYPLSIVDHIGFRRYSTSLQPLFKMVCRNTIKKDIMGIYDHEREKSMHAIEKNRNRIAITTDMWTSQNKKRGFMVVTAHFIDDLWRLQSRVMRFIYVPSPHTKDVLSDVLLQTLLEWNIDRKLSTMTVDNCSTNDAVINIILDKLQRSTLVMRGSMLHMRCAAHVLNLIVQDGLNVIGSCIEKVRESVGFWTGSTKRRQRFTDTARQLHVECTKELALDCKTRWNSTYLMLSTAIEYRDVFFRLSQRESSYKCIPKEEEWEMASSICERLALFYKVTELFSGTSYPTANLFFPKVCEIKIALNSWFTSPSDMIRSMAFKMLEKFDCYWNVIHGVMAVATILDPRYKIELLEYYFPLIYGDEAENEIQKVRDTCYEMIRDYTSGRMGREGTRGTCVSEDPQVDDSLMDFERYLSQKKKGGNIKLELEHYLEDDLMPRTLEFDILAWWKSNGPKYPTLQRIARDILAIPVSTVASESAFSTSGRLLSPHRSKLHAKTVEALMCAQNWLWAEIKGLSSTVDGIEANTFQNILDDSDDEEESCVTTLGESENHS</sequence>
<evidence type="ECO:0000256" key="11">
    <source>
        <dbReference type="SAM" id="MobiDB-lite"/>
    </source>
</evidence>
<dbReference type="PANTHER" id="PTHR46481:SF11">
    <property type="entry name" value="ZINC FINGER BED DOMAIN-CONTAINING PROTEIN RICESLEEPER 2-LIKE"/>
    <property type="match status" value="1"/>
</dbReference>
<name>A0AAN7IPA0_QUERU</name>
<evidence type="ECO:0000256" key="10">
    <source>
        <dbReference type="PROSITE-ProRule" id="PRU00027"/>
    </source>
</evidence>
<gene>
    <name evidence="13" type="ORF">RGQ29_019871</name>
</gene>
<dbReference type="GO" id="GO:0005634">
    <property type="term" value="C:nucleus"/>
    <property type="evidence" value="ECO:0007669"/>
    <property type="project" value="UniProtKB-SubCell"/>
</dbReference>
<dbReference type="SUPFAM" id="SSF53098">
    <property type="entry name" value="Ribonuclease H-like"/>
    <property type="match status" value="1"/>
</dbReference>
<dbReference type="InterPro" id="IPR012337">
    <property type="entry name" value="RNaseH-like_sf"/>
</dbReference>
<proteinExistence type="predicted"/>
<dbReference type="Proteomes" id="UP001324115">
    <property type="component" value="Unassembled WGS sequence"/>
</dbReference>
<comment type="subunit">
    <text evidence="2">Homodimer.</text>
</comment>
<feature type="domain" description="BED-type" evidence="12">
    <location>
        <begin position="35"/>
        <end position="89"/>
    </location>
</feature>
<dbReference type="Pfam" id="PF02892">
    <property type="entry name" value="zf-BED"/>
    <property type="match status" value="1"/>
</dbReference>
<evidence type="ECO:0000313" key="14">
    <source>
        <dbReference type="Proteomes" id="UP001324115"/>
    </source>
</evidence>
<evidence type="ECO:0000256" key="1">
    <source>
        <dbReference type="ARBA" id="ARBA00004123"/>
    </source>
</evidence>
<dbReference type="InterPro" id="IPR003656">
    <property type="entry name" value="Znf_BED"/>
</dbReference>
<organism evidence="13 14">
    <name type="scientific">Quercus rubra</name>
    <name type="common">Northern red oak</name>
    <name type="synonym">Quercus borealis</name>
    <dbReference type="NCBI Taxonomy" id="3512"/>
    <lineage>
        <taxon>Eukaryota</taxon>
        <taxon>Viridiplantae</taxon>
        <taxon>Streptophyta</taxon>
        <taxon>Embryophyta</taxon>
        <taxon>Tracheophyta</taxon>
        <taxon>Spermatophyta</taxon>
        <taxon>Magnoliopsida</taxon>
        <taxon>eudicotyledons</taxon>
        <taxon>Gunneridae</taxon>
        <taxon>Pentapetalae</taxon>
        <taxon>rosids</taxon>
        <taxon>fabids</taxon>
        <taxon>Fagales</taxon>
        <taxon>Fagaceae</taxon>
        <taxon>Quercus</taxon>
    </lineage>
</organism>
<keyword evidence="5" id="KW-0862">Zinc</keyword>
<evidence type="ECO:0000259" key="12">
    <source>
        <dbReference type="PROSITE" id="PS50808"/>
    </source>
</evidence>
<dbReference type="AlphaFoldDB" id="A0AAN7IPA0"/>
<protein>
    <recommendedName>
        <fullName evidence="12">BED-type domain-containing protein</fullName>
    </recommendedName>
</protein>
<dbReference type="Pfam" id="PF05699">
    <property type="entry name" value="Dimer_Tnp_hAT"/>
    <property type="match status" value="1"/>
</dbReference>
<evidence type="ECO:0000313" key="13">
    <source>
        <dbReference type="EMBL" id="KAK4589043.1"/>
    </source>
</evidence>
<dbReference type="GO" id="GO:0046983">
    <property type="term" value="F:protein dimerization activity"/>
    <property type="evidence" value="ECO:0007669"/>
    <property type="project" value="InterPro"/>
</dbReference>
<keyword evidence="4 10" id="KW-0863">Zinc-finger</keyword>
<comment type="subcellular location">
    <subcellularLocation>
        <location evidence="1">Nucleus</location>
    </subcellularLocation>
</comment>
<dbReference type="EMBL" id="JAXUIC010000005">
    <property type="protein sequence ID" value="KAK4589043.1"/>
    <property type="molecule type" value="Genomic_DNA"/>
</dbReference>
<dbReference type="SMART" id="SM00614">
    <property type="entry name" value="ZnF_BED"/>
    <property type="match status" value="1"/>
</dbReference>
<evidence type="ECO:0000256" key="7">
    <source>
        <dbReference type="ARBA" id="ARBA00023125"/>
    </source>
</evidence>
<evidence type="ECO:0000256" key="5">
    <source>
        <dbReference type="ARBA" id="ARBA00022833"/>
    </source>
</evidence>
<feature type="region of interest" description="Disordered" evidence="11">
    <location>
        <begin position="1"/>
        <end position="32"/>
    </location>
</feature>
<accession>A0AAN7IPA0</accession>
<keyword evidence="9" id="KW-0539">Nucleus</keyword>
<evidence type="ECO:0000256" key="9">
    <source>
        <dbReference type="ARBA" id="ARBA00023242"/>
    </source>
</evidence>
<keyword evidence="7" id="KW-0238">DNA-binding</keyword>
<dbReference type="InterPro" id="IPR008906">
    <property type="entry name" value="HATC_C_dom"/>
</dbReference>
<dbReference type="Pfam" id="PF14372">
    <property type="entry name" value="hAT-like_RNase-H"/>
    <property type="match status" value="1"/>
</dbReference>
<keyword evidence="8" id="KW-0804">Transcription</keyword>
<evidence type="ECO:0000256" key="3">
    <source>
        <dbReference type="ARBA" id="ARBA00022723"/>
    </source>
</evidence>
<dbReference type="InterPro" id="IPR036236">
    <property type="entry name" value="Znf_C2H2_sf"/>
</dbReference>
<dbReference type="PANTHER" id="PTHR46481">
    <property type="entry name" value="ZINC FINGER BED DOMAIN-CONTAINING PROTEIN 4"/>
    <property type="match status" value="1"/>
</dbReference>
<reference evidence="13 14" key="1">
    <citation type="journal article" date="2023" name="G3 (Bethesda)">
        <title>A haplotype-resolved chromosome-scale genome for Quercus rubra L. provides insights into the genetics of adaptive traits for red oak species.</title>
        <authorList>
            <person name="Kapoor B."/>
            <person name="Jenkins J."/>
            <person name="Schmutz J."/>
            <person name="Zhebentyayeva T."/>
            <person name="Kuelheim C."/>
            <person name="Coggeshall M."/>
            <person name="Heim C."/>
            <person name="Lasky J.R."/>
            <person name="Leites L."/>
            <person name="Islam-Faridi N."/>
            <person name="Romero-Severson J."/>
            <person name="DeLeo V.L."/>
            <person name="Lucas S.M."/>
            <person name="Lazic D."/>
            <person name="Gailing O."/>
            <person name="Carlson J."/>
            <person name="Staton M."/>
        </authorList>
    </citation>
    <scope>NUCLEOTIDE SEQUENCE [LARGE SCALE GENOMIC DNA]</scope>
    <source>
        <strain evidence="13">Pseudo-F2</strain>
    </source>
</reference>
<evidence type="ECO:0000256" key="4">
    <source>
        <dbReference type="ARBA" id="ARBA00022771"/>
    </source>
</evidence>
<dbReference type="SUPFAM" id="SSF57667">
    <property type="entry name" value="beta-beta-alpha zinc fingers"/>
    <property type="match status" value="1"/>
</dbReference>
<keyword evidence="14" id="KW-1185">Reference proteome</keyword>
<dbReference type="PROSITE" id="PS50808">
    <property type="entry name" value="ZF_BED"/>
    <property type="match status" value="1"/>
</dbReference>
<evidence type="ECO:0000256" key="6">
    <source>
        <dbReference type="ARBA" id="ARBA00023015"/>
    </source>
</evidence>
<dbReference type="GO" id="GO:0003677">
    <property type="term" value="F:DNA binding"/>
    <property type="evidence" value="ECO:0007669"/>
    <property type="project" value="UniProtKB-KW"/>
</dbReference>
<comment type="caution">
    <text evidence="13">The sequence shown here is derived from an EMBL/GenBank/DDBJ whole genome shotgun (WGS) entry which is preliminary data.</text>
</comment>
<keyword evidence="3" id="KW-0479">Metal-binding</keyword>
<dbReference type="InterPro" id="IPR025525">
    <property type="entry name" value="hAT-like_transposase_RNase-H"/>
</dbReference>
<evidence type="ECO:0000256" key="2">
    <source>
        <dbReference type="ARBA" id="ARBA00011738"/>
    </source>
</evidence>
<evidence type="ECO:0000256" key="8">
    <source>
        <dbReference type="ARBA" id="ARBA00023163"/>
    </source>
</evidence>
<dbReference type="InterPro" id="IPR052035">
    <property type="entry name" value="ZnF_BED_domain_contain"/>
</dbReference>
<keyword evidence="6" id="KW-0805">Transcription regulation</keyword>